<feature type="compositionally biased region" description="Basic residues" evidence="1">
    <location>
        <begin position="246"/>
        <end position="256"/>
    </location>
</feature>
<name>A0A0P0VF73_ORYSJ</name>
<keyword evidence="3" id="KW-1185">Reference proteome</keyword>
<reference evidence="2 3" key="2">
    <citation type="journal article" date="2013" name="Plant Cell Physiol.">
        <title>Rice Annotation Project Database (RAP-DB): an integrative and interactive database for rice genomics.</title>
        <authorList>
            <person name="Sakai H."/>
            <person name="Lee S.S."/>
            <person name="Tanaka T."/>
            <person name="Numa H."/>
            <person name="Kim J."/>
            <person name="Kawahara Y."/>
            <person name="Wakimoto H."/>
            <person name="Yang C.C."/>
            <person name="Iwamoto M."/>
            <person name="Abe T."/>
            <person name="Yamada Y."/>
            <person name="Muto A."/>
            <person name="Inokuchi H."/>
            <person name="Ikemura T."/>
            <person name="Matsumoto T."/>
            <person name="Sasaki T."/>
            <person name="Itoh T."/>
        </authorList>
    </citation>
    <scope>NUCLEOTIDE SEQUENCE [LARGE SCALE GENOMIC DNA]</scope>
    <source>
        <strain evidence="3">cv. Nipponbare</strain>
    </source>
</reference>
<feature type="compositionally biased region" description="Low complexity" evidence="1">
    <location>
        <begin position="109"/>
        <end position="122"/>
    </location>
</feature>
<dbReference type="Proteomes" id="UP000059680">
    <property type="component" value="Chromosome 2"/>
</dbReference>
<evidence type="ECO:0000313" key="3">
    <source>
        <dbReference type="Proteomes" id="UP000059680"/>
    </source>
</evidence>
<sequence>MIISPSLHNGSSFCFFITSLTCIMRDLPILPAGWLEAYWSLERRRASMMAATTVSPNTICMAVEVTGARPKGHTSACSGRCTLRSHTAASGQSAPDAAEVREMRWAPLARAQGARARSSSEAPDLESRTRRSPGKTEPMSPWSASTGDRNPARVNPSDASVCASFRATIPDLPTPVKNTAPGASTSACANAAACERSSRSKKWSRCRRCAPNSGARSDAATVTRRPGAHSGDDTGSEPIPPYPLSRRCRRRRRRRG</sequence>
<feature type="region of interest" description="Disordered" evidence="1">
    <location>
        <begin position="109"/>
        <end position="157"/>
    </location>
</feature>
<dbReference type="AlphaFoldDB" id="A0A0P0VF73"/>
<feature type="region of interest" description="Disordered" evidence="1">
    <location>
        <begin position="200"/>
        <end position="256"/>
    </location>
</feature>
<dbReference type="InParanoid" id="A0A0P0VF73"/>
<proteinExistence type="predicted"/>
<protein>
    <submittedName>
        <fullName evidence="2">Os02g0158350 protein</fullName>
    </submittedName>
</protein>
<evidence type="ECO:0000313" key="2">
    <source>
        <dbReference type="EMBL" id="BAS77076.1"/>
    </source>
</evidence>
<organism evidence="2 3">
    <name type="scientific">Oryza sativa subsp. japonica</name>
    <name type="common">Rice</name>
    <dbReference type="NCBI Taxonomy" id="39947"/>
    <lineage>
        <taxon>Eukaryota</taxon>
        <taxon>Viridiplantae</taxon>
        <taxon>Streptophyta</taxon>
        <taxon>Embryophyta</taxon>
        <taxon>Tracheophyta</taxon>
        <taxon>Spermatophyta</taxon>
        <taxon>Magnoliopsida</taxon>
        <taxon>Liliopsida</taxon>
        <taxon>Poales</taxon>
        <taxon>Poaceae</taxon>
        <taxon>BOP clade</taxon>
        <taxon>Oryzoideae</taxon>
        <taxon>Oryzeae</taxon>
        <taxon>Oryzinae</taxon>
        <taxon>Oryza</taxon>
        <taxon>Oryza sativa</taxon>
    </lineage>
</organism>
<evidence type="ECO:0000256" key="1">
    <source>
        <dbReference type="SAM" id="MobiDB-lite"/>
    </source>
</evidence>
<feature type="non-terminal residue" evidence="2">
    <location>
        <position position="1"/>
    </location>
</feature>
<reference evidence="3" key="1">
    <citation type="journal article" date="2005" name="Nature">
        <title>The map-based sequence of the rice genome.</title>
        <authorList>
            <consortium name="International rice genome sequencing project (IRGSP)"/>
            <person name="Matsumoto T."/>
            <person name="Wu J."/>
            <person name="Kanamori H."/>
            <person name="Katayose Y."/>
            <person name="Fujisawa M."/>
            <person name="Namiki N."/>
            <person name="Mizuno H."/>
            <person name="Yamamoto K."/>
            <person name="Antonio B.A."/>
            <person name="Baba T."/>
            <person name="Sakata K."/>
            <person name="Nagamura Y."/>
            <person name="Aoki H."/>
            <person name="Arikawa K."/>
            <person name="Arita K."/>
            <person name="Bito T."/>
            <person name="Chiden Y."/>
            <person name="Fujitsuka N."/>
            <person name="Fukunaka R."/>
            <person name="Hamada M."/>
            <person name="Harada C."/>
            <person name="Hayashi A."/>
            <person name="Hijishita S."/>
            <person name="Honda M."/>
            <person name="Hosokawa S."/>
            <person name="Ichikawa Y."/>
            <person name="Idonuma A."/>
            <person name="Iijima M."/>
            <person name="Ikeda M."/>
            <person name="Ikeno M."/>
            <person name="Ito K."/>
            <person name="Ito S."/>
            <person name="Ito T."/>
            <person name="Ito Y."/>
            <person name="Ito Y."/>
            <person name="Iwabuchi A."/>
            <person name="Kamiya K."/>
            <person name="Karasawa W."/>
            <person name="Kurita K."/>
            <person name="Katagiri S."/>
            <person name="Kikuta A."/>
            <person name="Kobayashi H."/>
            <person name="Kobayashi N."/>
            <person name="Machita K."/>
            <person name="Maehara T."/>
            <person name="Masukawa M."/>
            <person name="Mizubayashi T."/>
            <person name="Mukai Y."/>
            <person name="Nagasaki H."/>
            <person name="Nagata Y."/>
            <person name="Naito S."/>
            <person name="Nakashima M."/>
            <person name="Nakama Y."/>
            <person name="Nakamichi Y."/>
            <person name="Nakamura M."/>
            <person name="Meguro A."/>
            <person name="Negishi M."/>
            <person name="Ohta I."/>
            <person name="Ohta T."/>
            <person name="Okamoto M."/>
            <person name="Ono N."/>
            <person name="Saji S."/>
            <person name="Sakaguchi M."/>
            <person name="Sakai K."/>
            <person name="Shibata M."/>
            <person name="Shimokawa T."/>
            <person name="Song J."/>
            <person name="Takazaki Y."/>
            <person name="Terasawa K."/>
            <person name="Tsugane M."/>
            <person name="Tsuji K."/>
            <person name="Ueda S."/>
            <person name="Waki K."/>
            <person name="Yamagata H."/>
            <person name="Yamamoto M."/>
            <person name="Yamamoto S."/>
            <person name="Yamane H."/>
            <person name="Yoshiki S."/>
            <person name="Yoshihara R."/>
            <person name="Yukawa K."/>
            <person name="Zhong H."/>
            <person name="Yano M."/>
            <person name="Yuan Q."/>
            <person name="Ouyang S."/>
            <person name="Liu J."/>
            <person name="Jones K.M."/>
            <person name="Gansberger K."/>
            <person name="Moffat K."/>
            <person name="Hill J."/>
            <person name="Bera J."/>
            <person name="Fadrosh D."/>
            <person name="Jin S."/>
            <person name="Johri S."/>
            <person name="Kim M."/>
            <person name="Overton L."/>
            <person name="Reardon M."/>
            <person name="Tsitrin T."/>
            <person name="Vuong H."/>
            <person name="Weaver B."/>
            <person name="Ciecko A."/>
            <person name="Tallon L."/>
            <person name="Jackson J."/>
            <person name="Pai G."/>
            <person name="Aken S.V."/>
            <person name="Utterback T."/>
            <person name="Reidmuller S."/>
            <person name="Feldblyum T."/>
            <person name="Hsiao J."/>
            <person name="Zismann V."/>
            <person name="Iobst S."/>
            <person name="de Vazeille A.R."/>
            <person name="Buell C.R."/>
            <person name="Ying K."/>
            <person name="Li Y."/>
            <person name="Lu T."/>
            <person name="Huang Y."/>
            <person name="Zhao Q."/>
            <person name="Feng Q."/>
            <person name="Zhang L."/>
            <person name="Zhu J."/>
            <person name="Weng Q."/>
            <person name="Mu J."/>
            <person name="Lu Y."/>
            <person name="Fan D."/>
            <person name="Liu Y."/>
            <person name="Guan J."/>
            <person name="Zhang Y."/>
            <person name="Yu S."/>
            <person name="Liu X."/>
            <person name="Zhang Y."/>
            <person name="Hong G."/>
            <person name="Han B."/>
            <person name="Choisne N."/>
            <person name="Demange N."/>
            <person name="Orjeda G."/>
            <person name="Samain S."/>
            <person name="Cattolico L."/>
            <person name="Pelletier E."/>
            <person name="Couloux A."/>
            <person name="Segurens B."/>
            <person name="Wincker P."/>
            <person name="D'Hont A."/>
            <person name="Scarpelli C."/>
            <person name="Weissenbach J."/>
            <person name="Salanoubat M."/>
            <person name="Quetier F."/>
            <person name="Yu Y."/>
            <person name="Kim H.R."/>
            <person name="Rambo T."/>
            <person name="Currie J."/>
            <person name="Collura K."/>
            <person name="Luo M."/>
            <person name="Yang T."/>
            <person name="Ammiraju J.S.S."/>
            <person name="Engler F."/>
            <person name="Soderlund C."/>
            <person name="Wing R.A."/>
            <person name="Palmer L.E."/>
            <person name="de la Bastide M."/>
            <person name="Spiegel L."/>
            <person name="Nascimento L."/>
            <person name="Zutavern T."/>
            <person name="O'Shaughnessy A."/>
            <person name="Dike S."/>
            <person name="Dedhia N."/>
            <person name="Preston R."/>
            <person name="Balija V."/>
            <person name="McCombie W.R."/>
            <person name="Chow T."/>
            <person name="Chen H."/>
            <person name="Chung M."/>
            <person name="Chen C."/>
            <person name="Shaw J."/>
            <person name="Wu H."/>
            <person name="Hsiao K."/>
            <person name="Chao Y."/>
            <person name="Chu M."/>
            <person name="Cheng C."/>
            <person name="Hour A."/>
            <person name="Lee P."/>
            <person name="Lin S."/>
            <person name="Lin Y."/>
            <person name="Liou J."/>
            <person name="Liu S."/>
            <person name="Hsing Y."/>
            <person name="Raghuvanshi S."/>
            <person name="Mohanty A."/>
            <person name="Bharti A.K."/>
            <person name="Gaur A."/>
            <person name="Gupta V."/>
            <person name="Kumar D."/>
            <person name="Ravi V."/>
            <person name="Vij S."/>
            <person name="Kapur A."/>
            <person name="Khurana P."/>
            <person name="Khurana P."/>
            <person name="Khurana J.P."/>
            <person name="Tyagi A.K."/>
            <person name="Gaikwad K."/>
            <person name="Singh A."/>
            <person name="Dalal V."/>
            <person name="Srivastava S."/>
            <person name="Dixit A."/>
            <person name="Pal A.K."/>
            <person name="Ghazi I.A."/>
            <person name="Yadav M."/>
            <person name="Pandit A."/>
            <person name="Bhargava A."/>
            <person name="Sureshbabu K."/>
            <person name="Batra K."/>
            <person name="Sharma T.R."/>
            <person name="Mohapatra T."/>
            <person name="Singh N.K."/>
            <person name="Messing J."/>
            <person name="Nelson A.B."/>
            <person name="Fuks G."/>
            <person name="Kavchok S."/>
            <person name="Keizer G."/>
            <person name="Linton E."/>
            <person name="Llaca V."/>
            <person name="Song R."/>
            <person name="Tanyolac B."/>
            <person name="Young S."/>
            <person name="Ho-Il K."/>
            <person name="Hahn J.H."/>
            <person name="Sangsakoo G."/>
            <person name="Vanavichit A."/>
            <person name="de Mattos Luiz.A.T."/>
            <person name="Zimmer P.D."/>
            <person name="Malone G."/>
            <person name="Dellagostin O."/>
            <person name="de Oliveira A.C."/>
            <person name="Bevan M."/>
            <person name="Bancroft I."/>
            <person name="Minx P."/>
            <person name="Cordum H."/>
            <person name="Wilson R."/>
            <person name="Cheng Z."/>
            <person name="Jin W."/>
            <person name="Jiang J."/>
            <person name="Leong S.A."/>
            <person name="Iwama H."/>
            <person name="Gojobori T."/>
            <person name="Itoh T."/>
            <person name="Niimura Y."/>
            <person name="Fujii Y."/>
            <person name="Habara T."/>
            <person name="Sakai H."/>
            <person name="Sato Y."/>
            <person name="Wilson G."/>
            <person name="Kumar K."/>
            <person name="McCouch S."/>
            <person name="Juretic N."/>
            <person name="Hoen D."/>
            <person name="Wright S."/>
            <person name="Bruskiewich R."/>
            <person name="Bureau T."/>
            <person name="Miyao A."/>
            <person name="Hirochika H."/>
            <person name="Nishikawa T."/>
            <person name="Kadowaki K."/>
            <person name="Sugiura M."/>
            <person name="Burr B."/>
            <person name="Sasaki T."/>
        </authorList>
    </citation>
    <scope>NUCLEOTIDE SEQUENCE [LARGE SCALE GENOMIC DNA]</scope>
    <source>
        <strain evidence="3">cv. Nipponbare</strain>
    </source>
</reference>
<reference evidence="2 3" key="3">
    <citation type="journal article" date="2013" name="Rice">
        <title>Improvement of the Oryza sativa Nipponbare reference genome using next generation sequence and optical map data.</title>
        <authorList>
            <person name="Kawahara Y."/>
            <person name="de la Bastide M."/>
            <person name="Hamilton J.P."/>
            <person name="Kanamori H."/>
            <person name="McCombie W.R."/>
            <person name="Ouyang S."/>
            <person name="Schwartz D.C."/>
            <person name="Tanaka T."/>
            <person name="Wu J."/>
            <person name="Zhou S."/>
            <person name="Childs K.L."/>
            <person name="Davidson R.M."/>
            <person name="Lin H."/>
            <person name="Quesada-Ocampo L."/>
            <person name="Vaillancourt B."/>
            <person name="Sakai H."/>
            <person name="Lee S.S."/>
            <person name="Kim J."/>
            <person name="Numa H."/>
            <person name="Itoh T."/>
            <person name="Buell C.R."/>
            <person name="Matsumoto T."/>
        </authorList>
    </citation>
    <scope>NUCLEOTIDE SEQUENCE [LARGE SCALE GENOMIC DNA]</scope>
    <source>
        <strain evidence="3">cv. Nipponbare</strain>
    </source>
</reference>
<dbReference type="PaxDb" id="39947-A0A0P0VF73"/>
<gene>
    <name evidence="2" type="ordered locus">Os02g0158350</name>
    <name evidence="2" type="ORF">OSNPB_020158350</name>
</gene>
<accession>A0A0P0VF73</accession>
<dbReference type="EMBL" id="AP014958">
    <property type="protein sequence ID" value="BAS77076.1"/>
    <property type="molecule type" value="Genomic_DNA"/>
</dbReference>